<reference evidence="1" key="1">
    <citation type="submission" date="2022-10" db="EMBL/GenBank/DDBJ databases">
        <title>Genome Sequence of Xylaria curta.</title>
        <authorList>
            <person name="Buettner E."/>
        </authorList>
    </citation>
    <scope>NUCLEOTIDE SEQUENCE</scope>
    <source>
        <strain evidence="1">Babe10</strain>
    </source>
</reference>
<proteinExistence type="predicted"/>
<gene>
    <name evidence="1" type="ORF">NUW58_g8840</name>
</gene>
<evidence type="ECO:0000313" key="1">
    <source>
        <dbReference type="EMBL" id="KAJ2973829.1"/>
    </source>
</evidence>
<dbReference type="EMBL" id="JAPDGR010002869">
    <property type="protein sequence ID" value="KAJ2973829.1"/>
    <property type="molecule type" value="Genomic_DNA"/>
</dbReference>
<keyword evidence="2" id="KW-1185">Reference proteome</keyword>
<organism evidence="1 2">
    <name type="scientific">Xylaria curta</name>
    <dbReference type="NCBI Taxonomy" id="42375"/>
    <lineage>
        <taxon>Eukaryota</taxon>
        <taxon>Fungi</taxon>
        <taxon>Dikarya</taxon>
        <taxon>Ascomycota</taxon>
        <taxon>Pezizomycotina</taxon>
        <taxon>Sordariomycetes</taxon>
        <taxon>Xylariomycetidae</taxon>
        <taxon>Xylariales</taxon>
        <taxon>Xylariaceae</taxon>
        <taxon>Xylaria</taxon>
    </lineage>
</organism>
<comment type="caution">
    <text evidence="1">The sequence shown here is derived from an EMBL/GenBank/DDBJ whole genome shotgun (WGS) entry which is preliminary data.</text>
</comment>
<name>A0ACC1N435_9PEZI</name>
<protein>
    <submittedName>
        <fullName evidence="1">Uncharacterized protein</fullName>
    </submittedName>
</protein>
<accession>A0ACC1N435</accession>
<dbReference type="Proteomes" id="UP001143856">
    <property type="component" value="Unassembled WGS sequence"/>
</dbReference>
<evidence type="ECO:0000313" key="2">
    <source>
        <dbReference type="Proteomes" id="UP001143856"/>
    </source>
</evidence>
<sequence length="266" mass="30313">MGDGYRSVDPATNNAVGCWTCRVRRKKCDNEWPVCQVCSALLITCHYNVEKPDWVDGGQRQQEMAEQLKQEVRDKAPYRRSLAYAKAMSEPEPTSPAAPDRAPDSRDRGFIACYLDFYFPFLFPFYRPSMLDRGRAWVLDFIADNQATEQATLSLSSYLFSLTLETGKPGHEKCKQLAWNKLLDQIHSTFMLLQEELRCLTAKDPPEHLSRMVPIVGCILMLQRFETTVSSFENCQAHLSAAIELLEQVLAGTRRASDQNGRESKF</sequence>